<feature type="chain" id="PRO_5019152810" evidence="8">
    <location>
        <begin position="27"/>
        <end position="459"/>
    </location>
</feature>
<protein>
    <submittedName>
        <fullName evidence="9">Transporter</fullName>
    </submittedName>
</protein>
<dbReference type="InterPro" id="IPR051906">
    <property type="entry name" value="TolC-like"/>
</dbReference>
<dbReference type="NCBIfam" id="TIGR01844">
    <property type="entry name" value="type_I_sec_TolC"/>
    <property type="match status" value="1"/>
</dbReference>
<dbReference type="GO" id="GO:0015288">
    <property type="term" value="F:porin activity"/>
    <property type="evidence" value="ECO:0007669"/>
    <property type="project" value="TreeGrafter"/>
</dbReference>
<evidence type="ECO:0000313" key="9">
    <source>
        <dbReference type="EMBL" id="RUM95500.1"/>
    </source>
</evidence>
<dbReference type="InterPro" id="IPR010130">
    <property type="entry name" value="T1SS_OMP_TolC"/>
</dbReference>
<dbReference type="Pfam" id="PF02321">
    <property type="entry name" value="OEP"/>
    <property type="match status" value="2"/>
</dbReference>
<evidence type="ECO:0000256" key="4">
    <source>
        <dbReference type="ARBA" id="ARBA00022452"/>
    </source>
</evidence>
<keyword evidence="7" id="KW-0998">Cell outer membrane</keyword>
<evidence type="ECO:0000256" key="3">
    <source>
        <dbReference type="ARBA" id="ARBA00022448"/>
    </source>
</evidence>
<dbReference type="Gene3D" id="1.20.1600.10">
    <property type="entry name" value="Outer membrane efflux proteins (OEP)"/>
    <property type="match status" value="1"/>
</dbReference>
<dbReference type="EMBL" id="RKST01000039">
    <property type="protein sequence ID" value="RUM95500.1"/>
    <property type="molecule type" value="Genomic_DNA"/>
</dbReference>
<evidence type="ECO:0000256" key="1">
    <source>
        <dbReference type="ARBA" id="ARBA00004442"/>
    </source>
</evidence>
<evidence type="ECO:0000256" key="5">
    <source>
        <dbReference type="ARBA" id="ARBA00022692"/>
    </source>
</evidence>
<keyword evidence="10" id="KW-1185">Reference proteome</keyword>
<accession>A0A432V007</accession>
<name>A0A432V007_9HYPH</name>
<gene>
    <name evidence="9" type="ORF">EET67_22870</name>
</gene>
<dbReference type="InterPro" id="IPR003423">
    <property type="entry name" value="OMP_efflux"/>
</dbReference>
<comment type="similarity">
    <text evidence="2">Belongs to the outer membrane factor (OMF) (TC 1.B.17) family.</text>
</comment>
<reference evidence="9 10" key="1">
    <citation type="submission" date="2018-11" db="EMBL/GenBank/DDBJ databases">
        <title>Pseudaminobacter arsenicus sp. nov., an arsenic-resistant bacterium isolated from arsenic-rich aquifers.</title>
        <authorList>
            <person name="Mu Y."/>
        </authorList>
    </citation>
    <scope>NUCLEOTIDE SEQUENCE [LARGE SCALE GENOMIC DNA]</scope>
    <source>
        <strain evidence="9 10">CB3</strain>
    </source>
</reference>
<dbReference type="GO" id="GO:0015562">
    <property type="term" value="F:efflux transmembrane transporter activity"/>
    <property type="evidence" value="ECO:0007669"/>
    <property type="project" value="InterPro"/>
</dbReference>
<comment type="caution">
    <text evidence="9">The sequence shown here is derived from an EMBL/GenBank/DDBJ whole genome shotgun (WGS) entry which is preliminary data.</text>
</comment>
<dbReference type="Proteomes" id="UP000281647">
    <property type="component" value="Unassembled WGS sequence"/>
</dbReference>
<evidence type="ECO:0000256" key="6">
    <source>
        <dbReference type="ARBA" id="ARBA00023136"/>
    </source>
</evidence>
<dbReference type="PANTHER" id="PTHR30026">
    <property type="entry name" value="OUTER MEMBRANE PROTEIN TOLC"/>
    <property type="match status" value="1"/>
</dbReference>
<dbReference type="OrthoDB" id="9789368at2"/>
<proteinExistence type="inferred from homology"/>
<feature type="signal peptide" evidence="8">
    <location>
        <begin position="1"/>
        <end position="26"/>
    </location>
</feature>
<keyword evidence="6" id="KW-0472">Membrane</keyword>
<dbReference type="PANTHER" id="PTHR30026:SF22">
    <property type="entry name" value="OUTER MEMBRANE EFFLUX PROTEIN"/>
    <property type="match status" value="1"/>
</dbReference>
<evidence type="ECO:0000256" key="7">
    <source>
        <dbReference type="ARBA" id="ARBA00023237"/>
    </source>
</evidence>
<comment type="subcellular location">
    <subcellularLocation>
        <location evidence="1">Cell outer membrane</location>
    </subcellularLocation>
</comment>
<evidence type="ECO:0000256" key="8">
    <source>
        <dbReference type="SAM" id="SignalP"/>
    </source>
</evidence>
<sequence length="459" mass="48483">MSILRKGIFAAALLSATALSTATVSAETILGALAKAYQNNSTLNSSRASVRVTDEDVAIAKSGYRPTVVGSSSINYTTQEGTRLTTGNFGVEIRQTLFDGFQTRNNVAAAESRVFASNESLRNTEQNILFNAASAYMDVIRDRQVVILRERNLEALNEQARAARSRFDVGEGTRTDVAQADAARSAAVAELSAARAQASSSEAIYRQVVGDAPGRLNGASPLAKLLPGGLEQAIAQAAAGHPAIIATQHLVDAAGFTVKSAEGALLPQLSASAGVSRSYRNTEGGEIGGGSFNDGTSDAASIGATLTVPIYQGGRASAQVRQTKESLGQARIEVDVQRDQVRAAVTSAWTQYVAARESVEANRALISAAQLALNGVIEERNVGQRTTLDVLNAQSDVIDAQINLANAEREVVVASYAILSATGQLSARRLGLQVAEYRPEEHYKAVKDKWYGLRTPDGR</sequence>
<organism evidence="9 10">
    <name type="scientific">Borborobacter arsenicus</name>
    <dbReference type="NCBI Taxonomy" id="1851146"/>
    <lineage>
        <taxon>Bacteria</taxon>
        <taxon>Pseudomonadati</taxon>
        <taxon>Pseudomonadota</taxon>
        <taxon>Alphaproteobacteria</taxon>
        <taxon>Hyphomicrobiales</taxon>
        <taxon>Phyllobacteriaceae</taxon>
        <taxon>Borborobacter</taxon>
    </lineage>
</organism>
<keyword evidence="5" id="KW-0812">Transmembrane</keyword>
<dbReference type="SUPFAM" id="SSF56954">
    <property type="entry name" value="Outer membrane efflux proteins (OEP)"/>
    <property type="match status" value="1"/>
</dbReference>
<keyword evidence="8" id="KW-0732">Signal</keyword>
<dbReference type="GO" id="GO:0009279">
    <property type="term" value="C:cell outer membrane"/>
    <property type="evidence" value="ECO:0007669"/>
    <property type="project" value="UniProtKB-SubCell"/>
</dbReference>
<evidence type="ECO:0000256" key="2">
    <source>
        <dbReference type="ARBA" id="ARBA00007613"/>
    </source>
</evidence>
<dbReference type="RefSeq" id="WP_128625514.1">
    <property type="nucleotide sequence ID" value="NZ_ML133515.1"/>
</dbReference>
<keyword evidence="4" id="KW-1134">Transmembrane beta strand</keyword>
<evidence type="ECO:0000313" key="10">
    <source>
        <dbReference type="Proteomes" id="UP000281647"/>
    </source>
</evidence>
<keyword evidence="3" id="KW-0813">Transport</keyword>
<dbReference type="AlphaFoldDB" id="A0A432V007"/>
<dbReference type="GO" id="GO:1990281">
    <property type="term" value="C:efflux pump complex"/>
    <property type="evidence" value="ECO:0007669"/>
    <property type="project" value="TreeGrafter"/>
</dbReference>